<reference evidence="1 2" key="1">
    <citation type="submission" date="2023-08" db="EMBL/GenBank/DDBJ databases">
        <authorList>
            <person name="Joshi A."/>
            <person name="Thite S."/>
        </authorList>
    </citation>
    <scope>NUCLEOTIDE SEQUENCE [LARGE SCALE GENOMIC DNA]</scope>
    <source>
        <strain evidence="1 2">1E1</strain>
    </source>
</reference>
<proteinExistence type="predicted"/>
<accession>A0ABT9GS42</accession>
<evidence type="ECO:0000313" key="1">
    <source>
        <dbReference type="EMBL" id="MDP4529759.1"/>
    </source>
</evidence>
<gene>
    <name evidence="1" type="ORF">Q3O59_12070</name>
</gene>
<evidence type="ECO:0000313" key="2">
    <source>
        <dbReference type="Proteomes" id="UP001236258"/>
    </source>
</evidence>
<organism evidence="1 2">
    <name type="scientific">Alkalimonas delamerensis</name>
    <dbReference type="NCBI Taxonomy" id="265981"/>
    <lineage>
        <taxon>Bacteria</taxon>
        <taxon>Pseudomonadati</taxon>
        <taxon>Pseudomonadota</taxon>
        <taxon>Gammaproteobacteria</taxon>
        <taxon>Alkalimonas</taxon>
    </lineage>
</organism>
<sequence length="153" mass="16753">MRLQQGISLLEVLLAVLLLKVSVLGALAGQLHARQMVTEALQRTQAVAMAEDWLNRMQAAGASHAELSPFPECSASLPCPSETIANWLHQQWHQQWWLGPNALAQGGYCELLDDSSAELVLYWHSRSLLSESLSQNPCGQSGPKVALQLQVTL</sequence>
<evidence type="ECO:0008006" key="3">
    <source>
        <dbReference type="Google" id="ProtNLM"/>
    </source>
</evidence>
<name>A0ABT9GS42_9GAMM</name>
<keyword evidence="2" id="KW-1185">Reference proteome</keyword>
<dbReference type="RefSeq" id="WP_305945819.1">
    <property type="nucleotide sequence ID" value="NZ_JAUZVY010000005.1"/>
</dbReference>
<dbReference type="Proteomes" id="UP001236258">
    <property type="component" value="Unassembled WGS sequence"/>
</dbReference>
<comment type="caution">
    <text evidence="1">The sequence shown here is derived from an EMBL/GenBank/DDBJ whole genome shotgun (WGS) entry which is preliminary data.</text>
</comment>
<protein>
    <recommendedName>
        <fullName evidence="3">Type IV pilus assembly protein PilV</fullName>
    </recommendedName>
</protein>
<dbReference type="EMBL" id="JAUZVY010000005">
    <property type="protein sequence ID" value="MDP4529759.1"/>
    <property type="molecule type" value="Genomic_DNA"/>
</dbReference>